<dbReference type="OMA" id="DSQDSMW"/>
<dbReference type="GO" id="GO:0000139">
    <property type="term" value="C:Golgi membrane"/>
    <property type="evidence" value="ECO:0007669"/>
    <property type="project" value="InterPro"/>
</dbReference>
<accession>T0R040</accession>
<feature type="transmembrane region" description="Helical" evidence="6">
    <location>
        <begin position="45"/>
        <end position="65"/>
    </location>
</feature>
<evidence type="ECO:0000313" key="8">
    <source>
        <dbReference type="Proteomes" id="UP000030762"/>
    </source>
</evidence>
<evidence type="ECO:0000256" key="4">
    <source>
        <dbReference type="ARBA" id="ARBA00023136"/>
    </source>
</evidence>
<dbReference type="SUPFAM" id="SSF103481">
    <property type="entry name" value="Multidrug resistance efflux transporter EmrE"/>
    <property type="match status" value="1"/>
</dbReference>
<keyword evidence="2 6" id="KW-0812">Transmembrane</keyword>
<feature type="transmembrane region" description="Helical" evidence="6">
    <location>
        <begin position="115"/>
        <end position="131"/>
    </location>
</feature>
<dbReference type="InterPro" id="IPR007271">
    <property type="entry name" value="Nuc_sug_transpt"/>
</dbReference>
<dbReference type="GeneID" id="19943840"/>
<organism evidence="7 8">
    <name type="scientific">Saprolegnia diclina (strain VS20)</name>
    <dbReference type="NCBI Taxonomy" id="1156394"/>
    <lineage>
        <taxon>Eukaryota</taxon>
        <taxon>Sar</taxon>
        <taxon>Stramenopiles</taxon>
        <taxon>Oomycota</taxon>
        <taxon>Saprolegniomycetes</taxon>
        <taxon>Saprolegniales</taxon>
        <taxon>Saprolegniaceae</taxon>
        <taxon>Saprolegnia</taxon>
    </lineage>
</organism>
<feature type="transmembrane region" description="Helical" evidence="6">
    <location>
        <begin position="292"/>
        <end position="311"/>
    </location>
</feature>
<name>T0R040_SAPDV</name>
<dbReference type="GO" id="GO:0015165">
    <property type="term" value="F:pyrimidine nucleotide-sugar transmembrane transporter activity"/>
    <property type="evidence" value="ECO:0007669"/>
    <property type="project" value="InterPro"/>
</dbReference>
<dbReference type="EMBL" id="JH767138">
    <property type="protein sequence ID" value="EQC39685.1"/>
    <property type="molecule type" value="Genomic_DNA"/>
</dbReference>
<evidence type="ECO:0000256" key="3">
    <source>
        <dbReference type="ARBA" id="ARBA00022989"/>
    </source>
</evidence>
<feature type="transmembrane region" description="Helical" evidence="6">
    <location>
        <begin position="237"/>
        <end position="257"/>
    </location>
</feature>
<keyword evidence="3 6" id="KW-1133">Transmembrane helix</keyword>
<dbReference type="InterPro" id="IPR037185">
    <property type="entry name" value="EmrE-like"/>
</dbReference>
<gene>
    <name evidence="7" type="ORF">SDRG_03113</name>
</gene>
<feature type="transmembrane region" description="Helical" evidence="6">
    <location>
        <begin position="203"/>
        <end position="225"/>
    </location>
</feature>
<protein>
    <recommendedName>
        <fullName evidence="9">Sugar phosphate transporter domain-containing protein</fullName>
    </recommendedName>
</protein>
<feature type="transmembrane region" description="Helical" evidence="6">
    <location>
        <begin position="168"/>
        <end position="191"/>
    </location>
</feature>
<feature type="transmembrane region" description="Helical" evidence="6">
    <location>
        <begin position="138"/>
        <end position="156"/>
    </location>
</feature>
<evidence type="ECO:0000313" key="7">
    <source>
        <dbReference type="EMBL" id="EQC39685.1"/>
    </source>
</evidence>
<evidence type="ECO:0008006" key="9">
    <source>
        <dbReference type="Google" id="ProtNLM"/>
    </source>
</evidence>
<comment type="subcellular location">
    <subcellularLocation>
        <location evidence="1">Membrane</location>
        <topology evidence="1">Multi-pass membrane protein</topology>
    </subcellularLocation>
</comment>
<feature type="compositionally biased region" description="Basic residues" evidence="5">
    <location>
        <begin position="345"/>
        <end position="356"/>
    </location>
</feature>
<dbReference type="OrthoDB" id="408493at2759"/>
<evidence type="ECO:0000256" key="1">
    <source>
        <dbReference type="ARBA" id="ARBA00004141"/>
    </source>
</evidence>
<dbReference type="RefSeq" id="XP_008606957.1">
    <property type="nucleotide sequence ID" value="XM_008608735.1"/>
</dbReference>
<feature type="transmembrane region" description="Helical" evidence="6">
    <location>
        <begin position="20"/>
        <end position="39"/>
    </location>
</feature>
<dbReference type="Pfam" id="PF04142">
    <property type="entry name" value="Nuc_sug_transp"/>
    <property type="match status" value="1"/>
</dbReference>
<feature type="region of interest" description="Disordered" evidence="5">
    <location>
        <begin position="315"/>
        <end position="363"/>
    </location>
</feature>
<dbReference type="VEuPathDB" id="FungiDB:SDRG_03113"/>
<reference evidence="7 8" key="1">
    <citation type="submission" date="2012-04" db="EMBL/GenBank/DDBJ databases">
        <title>The Genome Sequence of Saprolegnia declina VS20.</title>
        <authorList>
            <consortium name="The Broad Institute Genome Sequencing Platform"/>
            <person name="Russ C."/>
            <person name="Nusbaum C."/>
            <person name="Tyler B."/>
            <person name="van West P."/>
            <person name="Dieguez-Uribeondo J."/>
            <person name="de Bruijn I."/>
            <person name="Tripathy S."/>
            <person name="Jiang R."/>
            <person name="Young S.K."/>
            <person name="Zeng Q."/>
            <person name="Gargeya S."/>
            <person name="Fitzgerald M."/>
            <person name="Haas B."/>
            <person name="Abouelleil A."/>
            <person name="Alvarado L."/>
            <person name="Arachchi H.M."/>
            <person name="Berlin A."/>
            <person name="Chapman S.B."/>
            <person name="Goldberg J."/>
            <person name="Griggs A."/>
            <person name="Gujja S."/>
            <person name="Hansen M."/>
            <person name="Howarth C."/>
            <person name="Imamovic A."/>
            <person name="Larimer J."/>
            <person name="McCowen C."/>
            <person name="Montmayeur A."/>
            <person name="Murphy C."/>
            <person name="Neiman D."/>
            <person name="Pearson M."/>
            <person name="Priest M."/>
            <person name="Roberts A."/>
            <person name="Saif S."/>
            <person name="Shea T."/>
            <person name="Sisk P."/>
            <person name="Sykes S."/>
            <person name="Wortman J."/>
            <person name="Nusbaum C."/>
            <person name="Birren B."/>
        </authorList>
    </citation>
    <scope>NUCLEOTIDE SEQUENCE [LARGE SCALE GENOMIC DNA]</scope>
    <source>
        <strain evidence="7 8">VS20</strain>
    </source>
</reference>
<sequence>MQEAPPMIDDSVNTCKSSVFLLLLAVQIGVQPVLMAWYAAEATNVPLRIVVINVMKVGLALGPLLVSGRCRQELSQWSPAIALRTTVLPACIYVVQDYLNQTAVILLDGVTYNVLNQTKIIWTALFVYYMLGKRQSHIQLGALVLLVASAVLIAVGGRSANAVVADELARITGMTRACIAAVLSALAGTIIQKALQREARDAYVVTIELAGISIFTNVWPIVLGASAESASPLWDGWTGLTLVTLFIQACGGVLVGFVIKYSGNIKKSFAVVLGLLLTAVLESVWNGKAFGAPGYIASICVMLSTLLYTKYPPASPNPVKPGHESPTDDDDETERYGDDASVKKQLLRPRGGHHRQVATEGDAVAPALEAGELIPVDTLPAPKA</sequence>
<dbReference type="PANTHER" id="PTHR10231">
    <property type="entry name" value="NUCLEOTIDE-SUGAR TRANSMEMBRANE TRANSPORTER"/>
    <property type="match status" value="1"/>
</dbReference>
<feature type="transmembrane region" description="Helical" evidence="6">
    <location>
        <begin position="77"/>
        <end position="95"/>
    </location>
</feature>
<dbReference type="InParanoid" id="T0R040"/>
<keyword evidence="8" id="KW-1185">Reference proteome</keyword>
<dbReference type="AlphaFoldDB" id="T0R040"/>
<evidence type="ECO:0000256" key="5">
    <source>
        <dbReference type="SAM" id="MobiDB-lite"/>
    </source>
</evidence>
<dbReference type="eggNOG" id="KOG2234">
    <property type="taxonomic scope" value="Eukaryota"/>
</dbReference>
<evidence type="ECO:0000256" key="6">
    <source>
        <dbReference type="SAM" id="Phobius"/>
    </source>
</evidence>
<keyword evidence="4 6" id="KW-0472">Membrane</keyword>
<feature type="transmembrane region" description="Helical" evidence="6">
    <location>
        <begin position="269"/>
        <end position="286"/>
    </location>
</feature>
<proteinExistence type="predicted"/>
<evidence type="ECO:0000256" key="2">
    <source>
        <dbReference type="ARBA" id="ARBA00022692"/>
    </source>
</evidence>
<dbReference type="Proteomes" id="UP000030762">
    <property type="component" value="Unassembled WGS sequence"/>
</dbReference>